<evidence type="ECO:0000313" key="1">
    <source>
        <dbReference type="EMBL" id="VDL58617.1"/>
    </source>
</evidence>
<dbReference type="WBParaSite" id="HDID_0000630101-mRNA-1">
    <property type="protein sequence ID" value="HDID_0000630101-mRNA-1"/>
    <property type="gene ID" value="HDID_0000630101"/>
</dbReference>
<proteinExistence type="predicted"/>
<organism evidence="3">
    <name type="scientific">Hymenolepis diminuta</name>
    <name type="common">Rat tapeworm</name>
    <dbReference type="NCBI Taxonomy" id="6216"/>
    <lineage>
        <taxon>Eukaryota</taxon>
        <taxon>Metazoa</taxon>
        <taxon>Spiralia</taxon>
        <taxon>Lophotrochozoa</taxon>
        <taxon>Platyhelminthes</taxon>
        <taxon>Cestoda</taxon>
        <taxon>Eucestoda</taxon>
        <taxon>Cyclophyllidea</taxon>
        <taxon>Hymenolepididae</taxon>
        <taxon>Hymenolepis</taxon>
    </lineage>
</organism>
<sequence length="65" mass="7452">MAAPSTKQRSFLKDLQELYRKIDKSTDGQAVVESLDDRSVRVSLHPKTGLNAHATFYVTVNWFHF</sequence>
<name>A0A0R3SMY6_HYMDI</name>
<dbReference type="AlphaFoldDB" id="A0A0R3SMY6"/>
<dbReference type="OrthoDB" id="6268503at2759"/>
<evidence type="ECO:0000313" key="3">
    <source>
        <dbReference type="WBParaSite" id="HDID_0000630101-mRNA-1"/>
    </source>
</evidence>
<evidence type="ECO:0000313" key="2">
    <source>
        <dbReference type="Proteomes" id="UP000274504"/>
    </source>
</evidence>
<gene>
    <name evidence="1" type="ORF">HDID_LOCUS6299</name>
</gene>
<reference evidence="3" key="1">
    <citation type="submission" date="2017-02" db="UniProtKB">
        <authorList>
            <consortium name="WormBaseParasite"/>
        </authorList>
    </citation>
    <scope>IDENTIFICATION</scope>
</reference>
<reference evidence="1 2" key="2">
    <citation type="submission" date="2018-11" db="EMBL/GenBank/DDBJ databases">
        <authorList>
            <consortium name="Pathogen Informatics"/>
        </authorList>
    </citation>
    <scope>NUCLEOTIDE SEQUENCE [LARGE SCALE GENOMIC DNA]</scope>
</reference>
<dbReference type="EMBL" id="UYSG01004816">
    <property type="protein sequence ID" value="VDL58617.1"/>
    <property type="molecule type" value="Genomic_DNA"/>
</dbReference>
<dbReference type="Proteomes" id="UP000274504">
    <property type="component" value="Unassembled WGS sequence"/>
</dbReference>
<protein>
    <submittedName>
        <fullName evidence="3">EF-hand domain-containing protein</fullName>
    </submittedName>
</protein>
<accession>A0A0R3SMY6</accession>